<dbReference type="AlphaFoldDB" id="A0A0A7FTG5"/>
<dbReference type="InterPro" id="IPR044878">
    <property type="entry name" value="UbiA_sf"/>
</dbReference>
<evidence type="ECO:0000256" key="1">
    <source>
        <dbReference type="ARBA" id="ARBA00004141"/>
    </source>
</evidence>
<keyword evidence="6 8" id="KW-1133">Transmembrane helix</keyword>
<dbReference type="Pfam" id="PF01040">
    <property type="entry name" value="UbiA"/>
    <property type="match status" value="1"/>
</dbReference>
<gene>
    <name evidence="9" type="ORF">U729_224</name>
</gene>
<evidence type="ECO:0000313" key="10">
    <source>
        <dbReference type="Proteomes" id="UP000030635"/>
    </source>
</evidence>
<comment type="subcellular location">
    <subcellularLocation>
        <location evidence="1">Membrane</location>
        <topology evidence="1">Multi-pass membrane protein</topology>
    </subcellularLocation>
</comment>
<organism evidence="9 10">
    <name type="scientific">Clostridium baratii str. Sullivan</name>
    <dbReference type="NCBI Taxonomy" id="1415775"/>
    <lineage>
        <taxon>Bacteria</taxon>
        <taxon>Bacillati</taxon>
        <taxon>Bacillota</taxon>
        <taxon>Clostridia</taxon>
        <taxon>Eubacteriales</taxon>
        <taxon>Clostridiaceae</taxon>
        <taxon>Clostridium</taxon>
    </lineage>
</organism>
<keyword evidence="10" id="KW-1185">Reference proteome</keyword>
<dbReference type="Gene3D" id="1.10.357.140">
    <property type="entry name" value="UbiA prenyltransferase"/>
    <property type="match status" value="1"/>
</dbReference>
<evidence type="ECO:0000256" key="3">
    <source>
        <dbReference type="ARBA" id="ARBA00022428"/>
    </source>
</evidence>
<reference evidence="9 10" key="1">
    <citation type="journal article" date="2015" name="Infect. Genet. Evol.">
        <title>Genomic sequences of six botulinum neurotoxin-producing strains representing three clostridial species illustrate the mobility and diversity of botulinum neurotoxin genes.</title>
        <authorList>
            <person name="Smith T.J."/>
            <person name="Hill K.K."/>
            <person name="Xie G."/>
            <person name="Foley B.T."/>
            <person name="Williamson C.H."/>
            <person name="Foster J.T."/>
            <person name="Johnson S.L."/>
            <person name="Chertkov O."/>
            <person name="Teshima H."/>
            <person name="Gibbons H.S."/>
            <person name="Johnsky L.A."/>
            <person name="Karavis M.A."/>
            <person name="Smith L.A."/>
        </authorList>
    </citation>
    <scope>NUCLEOTIDE SEQUENCE [LARGE SCALE GENOMIC DNA]</scope>
    <source>
        <strain evidence="9">Sullivan</strain>
    </source>
</reference>
<feature type="transmembrane region" description="Helical" evidence="8">
    <location>
        <begin position="254"/>
        <end position="274"/>
    </location>
</feature>
<proteinExistence type="predicted"/>
<dbReference type="CDD" id="cd13962">
    <property type="entry name" value="PT_UbiA_UBIAD1"/>
    <property type="match status" value="1"/>
</dbReference>
<dbReference type="OrthoDB" id="9767568at2"/>
<dbReference type="RefSeq" id="WP_039310971.1">
    <property type="nucleotide sequence ID" value="NZ_CP006905.1"/>
</dbReference>
<dbReference type="PANTHER" id="PTHR13929">
    <property type="entry name" value="1,4-DIHYDROXY-2-NAPHTHOATE OCTAPRENYLTRANSFERASE"/>
    <property type="match status" value="1"/>
</dbReference>
<evidence type="ECO:0000256" key="5">
    <source>
        <dbReference type="ARBA" id="ARBA00022692"/>
    </source>
</evidence>
<evidence type="ECO:0000256" key="4">
    <source>
        <dbReference type="ARBA" id="ARBA00022679"/>
    </source>
</evidence>
<dbReference type="eggNOG" id="COG1575">
    <property type="taxonomic scope" value="Bacteria"/>
</dbReference>
<keyword evidence="3" id="KW-0474">Menaquinone biosynthesis</keyword>
<dbReference type="NCBIfam" id="NF004752">
    <property type="entry name" value="PRK06080.1-4"/>
    <property type="match status" value="1"/>
</dbReference>
<dbReference type="GO" id="GO:0042371">
    <property type="term" value="P:vitamin K biosynthetic process"/>
    <property type="evidence" value="ECO:0007669"/>
    <property type="project" value="TreeGrafter"/>
</dbReference>
<dbReference type="GO" id="GO:0009234">
    <property type="term" value="P:menaquinone biosynthetic process"/>
    <property type="evidence" value="ECO:0007669"/>
    <property type="project" value="UniProtKB-UniPathway"/>
</dbReference>
<evidence type="ECO:0000256" key="7">
    <source>
        <dbReference type="ARBA" id="ARBA00023136"/>
    </source>
</evidence>
<dbReference type="PANTHER" id="PTHR13929:SF0">
    <property type="entry name" value="UBIA PRENYLTRANSFERASE DOMAIN-CONTAINING PROTEIN 1"/>
    <property type="match status" value="1"/>
</dbReference>
<dbReference type="GO" id="GO:0004659">
    <property type="term" value="F:prenyltransferase activity"/>
    <property type="evidence" value="ECO:0007669"/>
    <property type="project" value="InterPro"/>
</dbReference>
<feature type="transmembrane region" description="Helical" evidence="8">
    <location>
        <begin position="228"/>
        <end position="247"/>
    </location>
</feature>
<dbReference type="STRING" id="1561.NPD11_2756"/>
<dbReference type="UniPathway" id="UPA00079"/>
<name>A0A0A7FTG5_9CLOT</name>
<protein>
    <submittedName>
        <fullName evidence="9">UbiA prenyltransferase family protein</fullName>
    </submittedName>
</protein>
<accession>A0A0A7FTG5</accession>
<dbReference type="Proteomes" id="UP000030635">
    <property type="component" value="Chromosome"/>
</dbReference>
<feature type="transmembrane region" description="Helical" evidence="8">
    <location>
        <begin position="146"/>
        <end position="165"/>
    </location>
</feature>
<feature type="transmembrane region" description="Helical" evidence="8">
    <location>
        <begin position="294"/>
        <end position="312"/>
    </location>
</feature>
<feature type="transmembrane region" description="Helical" evidence="8">
    <location>
        <begin position="90"/>
        <end position="109"/>
    </location>
</feature>
<keyword evidence="7 8" id="KW-0472">Membrane</keyword>
<keyword evidence="4 9" id="KW-0808">Transferase</keyword>
<dbReference type="HOGENOM" id="CLU_043611_3_1_9"/>
<dbReference type="EMBL" id="CP006905">
    <property type="protein sequence ID" value="AIY82924.1"/>
    <property type="molecule type" value="Genomic_DNA"/>
</dbReference>
<evidence type="ECO:0000256" key="6">
    <source>
        <dbReference type="ARBA" id="ARBA00022989"/>
    </source>
</evidence>
<comment type="pathway">
    <text evidence="2">Quinol/quinone metabolism; menaquinone biosynthesis.</text>
</comment>
<evidence type="ECO:0000313" key="9">
    <source>
        <dbReference type="EMBL" id="AIY82924.1"/>
    </source>
</evidence>
<dbReference type="GO" id="GO:0016020">
    <property type="term" value="C:membrane"/>
    <property type="evidence" value="ECO:0007669"/>
    <property type="project" value="UniProtKB-SubCell"/>
</dbReference>
<dbReference type="InterPro" id="IPR026046">
    <property type="entry name" value="UBIAD1"/>
</dbReference>
<dbReference type="KEGG" id="cbv:U729_224"/>
<keyword evidence="5 8" id="KW-0812">Transmembrane</keyword>
<feature type="transmembrane region" description="Helical" evidence="8">
    <location>
        <begin position="38"/>
        <end position="58"/>
    </location>
</feature>
<evidence type="ECO:0000256" key="2">
    <source>
        <dbReference type="ARBA" id="ARBA00004863"/>
    </source>
</evidence>
<feature type="transmembrane region" description="Helical" evidence="8">
    <location>
        <begin position="186"/>
        <end position="208"/>
    </location>
</feature>
<dbReference type="PIRSF" id="PIRSF005355">
    <property type="entry name" value="UBIAD1"/>
    <property type="match status" value="1"/>
</dbReference>
<sequence>MSIKAFINFVELPTKIASVVPFLVGSIYSLYRYGEIKLSNLIIMFISMITFDMATTAINNYCDYKNELKHLKDEYSGRNPMFIHGISKKTGLITIGTLLSIATLFGIILTIRTNPLVLLMGIICFIIGIFYTFGPIPISRMPLGEIFSGVFMGLFITFITIYVNIYDKDYFGIYLYGDAIVAKFNIIEALVILLISIPLITGIANIMLSNNICDLEDDIKVNRFTLPYYLGKDIGIIIYEILYYIGYTAIVVGVLIRILPITSALCILTLIPVIRNINSFKENQIKSKTFILSIKNFIILSVVYILSIACAII</sequence>
<evidence type="ECO:0000256" key="8">
    <source>
        <dbReference type="SAM" id="Phobius"/>
    </source>
</evidence>
<dbReference type="InterPro" id="IPR000537">
    <property type="entry name" value="UbiA_prenyltransferase"/>
</dbReference>
<feature type="transmembrane region" description="Helical" evidence="8">
    <location>
        <begin position="116"/>
        <end position="134"/>
    </location>
</feature>